<evidence type="ECO:0000259" key="2">
    <source>
        <dbReference type="Pfam" id="PF13229"/>
    </source>
</evidence>
<keyword evidence="5" id="KW-1185">Reference proteome</keyword>
<dbReference type="InterPro" id="IPR011050">
    <property type="entry name" value="Pectin_lyase_fold/virulence"/>
</dbReference>
<gene>
    <name evidence="4" type="ORF">THTE_3575</name>
</gene>
<dbReference type="Pfam" id="PF13229">
    <property type="entry name" value="Beta_helix"/>
    <property type="match status" value="1"/>
</dbReference>
<protein>
    <submittedName>
        <fullName evidence="4">Uncharacterized protein</fullName>
    </submittedName>
</protein>
<name>A0A286RJQ2_9BACT</name>
<proteinExistence type="predicted"/>
<sequence length="643" mass="71773">MIPARKYTGIILRSPRFYSWACMSLAILQALVVGIVQASNSVVEIHVSPRGRDSSLGTVEQPIASLQRAIELVQTIRRERGPNIDIQIVLHDGVYRLDRPLFITSAENPGPGHLRFIAANPGKVILSGGRLLTGWKQVAQHWEVAIPSVNNQPLLARELFVNGRRAVRARTPNRGFFRIDRPGPDKRTSLFIRPEDAWAFDGNIAGSEFVYLHDWSTSRVRILSFDPQTLQVVFAQRVGCSAPHYEIGHWPHARYFLENGERMLDQAGEWRLDTEKGVIMYLPRPGETLETIETVVPVLETLVHITGDVSSGTLVQNVHWEGIAFEHCRFDLPDAGYAAGQATIYEPRRDPQSAAREMMPAAVTLDLADSCEFADCSFRHLGGSGLWFRRECCHGIVRRCVFQDISGNGLNIGETITRPLKDASPKWTSPFNTGCTYGIHVEDSVVRECGVQFLEAVGIWIGISAGNVIEHNEVAELPYTGISVGWSWNDQPTGCRDHIIRANHIHHCMLILHDGGGIYTLGRQPGTRLVSNLIHDIPPNEDGAESNGIFMDEGSSDILVEGQTIYNVGRSPIRFHKALEVTLRRNTLVCQPGVPPYRYNRTDPKTLRFEDEHVIEAQHWEPPDEVKSSAGPRKTVATDPRSQ</sequence>
<dbReference type="PANTHER" id="PTHR36453:SF1">
    <property type="entry name" value="RIGHT HANDED BETA HELIX DOMAIN-CONTAINING PROTEIN"/>
    <property type="match status" value="1"/>
</dbReference>
<dbReference type="InterPro" id="IPR048482">
    <property type="entry name" value="GH141_ins"/>
</dbReference>
<evidence type="ECO:0000256" key="1">
    <source>
        <dbReference type="SAM" id="MobiDB-lite"/>
    </source>
</evidence>
<dbReference type="KEGG" id="ttf:THTE_3575"/>
<evidence type="ECO:0000313" key="4">
    <source>
        <dbReference type="EMBL" id="ASV76176.1"/>
    </source>
</evidence>
<feature type="domain" description="Right handed beta helix" evidence="2">
    <location>
        <begin position="443"/>
        <end position="589"/>
    </location>
</feature>
<accession>A0A286RJQ2</accession>
<dbReference type="EMBL" id="CP018477">
    <property type="protein sequence ID" value="ASV76176.1"/>
    <property type="molecule type" value="Genomic_DNA"/>
</dbReference>
<dbReference type="Pfam" id="PF21231">
    <property type="entry name" value="GH141_M"/>
    <property type="match status" value="1"/>
</dbReference>
<feature type="compositionally biased region" description="Basic and acidic residues" evidence="1">
    <location>
        <begin position="616"/>
        <end position="627"/>
    </location>
</feature>
<dbReference type="InterPro" id="IPR012334">
    <property type="entry name" value="Pectin_lyas_fold"/>
</dbReference>
<organism evidence="4 5">
    <name type="scientific">Thermogutta terrifontis</name>
    <dbReference type="NCBI Taxonomy" id="1331910"/>
    <lineage>
        <taxon>Bacteria</taxon>
        <taxon>Pseudomonadati</taxon>
        <taxon>Planctomycetota</taxon>
        <taxon>Planctomycetia</taxon>
        <taxon>Pirellulales</taxon>
        <taxon>Thermoguttaceae</taxon>
        <taxon>Thermogutta</taxon>
    </lineage>
</organism>
<dbReference type="InterPro" id="IPR039448">
    <property type="entry name" value="Beta_helix"/>
</dbReference>
<dbReference type="Gene3D" id="2.160.20.10">
    <property type="entry name" value="Single-stranded right-handed beta-helix, Pectin lyase-like"/>
    <property type="match status" value="2"/>
</dbReference>
<dbReference type="SUPFAM" id="SSF51126">
    <property type="entry name" value="Pectin lyase-like"/>
    <property type="match status" value="1"/>
</dbReference>
<evidence type="ECO:0000259" key="3">
    <source>
        <dbReference type="Pfam" id="PF21231"/>
    </source>
</evidence>
<dbReference type="InterPro" id="IPR006626">
    <property type="entry name" value="PbH1"/>
</dbReference>
<dbReference type="Proteomes" id="UP000215086">
    <property type="component" value="Chromosome"/>
</dbReference>
<dbReference type="SMART" id="SM00710">
    <property type="entry name" value="PbH1"/>
    <property type="match status" value="6"/>
</dbReference>
<dbReference type="AlphaFoldDB" id="A0A286RJQ2"/>
<dbReference type="PANTHER" id="PTHR36453">
    <property type="entry name" value="SECRETED PROTEIN-RELATED"/>
    <property type="match status" value="1"/>
</dbReference>
<evidence type="ECO:0000313" key="5">
    <source>
        <dbReference type="Proteomes" id="UP000215086"/>
    </source>
</evidence>
<feature type="region of interest" description="Disordered" evidence="1">
    <location>
        <begin position="616"/>
        <end position="643"/>
    </location>
</feature>
<feature type="domain" description="GH141-like insertion" evidence="3">
    <location>
        <begin position="141"/>
        <end position="284"/>
    </location>
</feature>
<reference evidence="4 5" key="1">
    <citation type="journal article" name="Front. Microbiol.">
        <title>Sugar Metabolism of the First Thermophilic Planctomycete Thermogutta terrifontis: Comparative Genomic and Transcriptomic Approaches.</title>
        <authorList>
            <person name="Elcheninov A.G."/>
            <person name="Menzel P."/>
            <person name="Gudbergsdottir S.R."/>
            <person name="Slesarev A.I."/>
            <person name="Kadnikov V.V."/>
            <person name="Krogh A."/>
            <person name="Bonch-Osmolovskaya E.A."/>
            <person name="Peng X."/>
            <person name="Kublanov I.V."/>
        </authorList>
    </citation>
    <scope>NUCLEOTIDE SEQUENCE [LARGE SCALE GENOMIC DNA]</scope>
    <source>
        <strain evidence="4 5">R1</strain>
    </source>
</reference>